<evidence type="ECO:0008006" key="12">
    <source>
        <dbReference type="Google" id="ProtNLM"/>
    </source>
</evidence>
<dbReference type="InterPro" id="IPR001248">
    <property type="entry name" value="Pur-cyt_permease"/>
</dbReference>
<comment type="subcellular location">
    <subcellularLocation>
        <location evidence="1">Membrane</location>
        <topology evidence="1">Multi-pass membrane protein</topology>
    </subcellularLocation>
</comment>
<dbReference type="EMBL" id="LAZP02000027">
    <property type="protein sequence ID" value="PFH62487.1"/>
    <property type="molecule type" value="Genomic_DNA"/>
</dbReference>
<feature type="transmembrane region" description="Helical" evidence="9">
    <location>
        <begin position="378"/>
        <end position="400"/>
    </location>
</feature>
<evidence type="ECO:0000256" key="2">
    <source>
        <dbReference type="ARBA" id="ARBA00008974"/>
    </source>
</evidence>
<feature type="transmembrane region" description="Helical" evidence="9">
    <location>
        <begin position="286"/>
        <end position="309"/>
    </location>
</feature>
<evidence type="ECO:0000256" key="1">
    <source>
        <dbReference type="ARBA" id="ARBA00004141"/>
    </source>
</evidence>
<evidence type="ECO:0000256" key="6">
    <source>
        <dbReference type="ARBA" id="ARBA00023136"/>
    </source>
</evidence>
<reference evidence="10 11" key="2">
    <citation type="journal article" date="2017" name="Sci. Rep.">
        <title>Ant-infecting Ophiocordyceps genomes reveal a high diversity of potential behavioral manipulation genes and a possible major role for enterotoxins.</title>
        <authorList>
            <person name="de Bekker C."/>
            <person name="Ohm R.A."/>
            <person name="Evans H.C."/>
            <person name="Brachmann A."/>
            <person name="Hughes D.P."/>
        </authorList>
    </citation>
    <scope>NUCLEOTIDE SEQUENCE [LARGE SCALE GENOMIC DNA]</scope>
    <source>
        <strain evidence="10 11">SC16a</strain>
    </source>
</reference>
<reference evidence="10 11" key="1">
    <citation type="journal article" date="2015" name="BMC Genomics">
        <title>Gene expression during zombie ant biting behavior reflects the complexity underlying fungal parasitic behavioral manipulation.</title>
        <authorList>
            <person name="de Bekker C."/>
            <person name="Ohm R.A."/>
            <person name="Loreto R.G."/>
            <person name="Sebastian A."/>
            <person name="Albert I."/>
            <person name="Merrow M."/>
            <person name="Brachmann A."/>
            <person name="Hughes D.P."/>
        </authorList>
    </citation>
    <scope>NUCLEOTIDE SEQUENCE [LARGE SCALE GENOMIC DNA]</scope>
    <source>
        <strain evidence="10 11">SC16a</strain>
    </source>
</reference>
<evidence type="ECO:0000313" key="11">
    <source>
        <dbReference type="Proteomes" id="UP000037136"/>
    </source>
</evidence>
<comment type="caution">
    <text evidence="10">The sequence shown here is derived from an EMBL/GenBank/DDBJ whole genome shotgun (WGS) entry which is preliminary data.</text>
</comment>
<evidence type="ECO:0000256" key="4">
    <source>
        <dbReference type="ARBA" id="ARBA00022692"/>
    </source>
</evidence>
<feature type="compositionally biased region" description="Basic and acidic residues" evidence="8">
    <location>
        <begin position="1"/>
        <end position="13"/>
    </location>
</feature>
<gene>
    <name evidence="10" type="ORF">XA68_13389</name>
</gene>
<dbReference type="Pfam" id="PF02133">
    <property type="entry name" value="Transp_cyt_pur"/>
    <property type="match status" value="1"/>
</dbReference>
<evidence type="ECO:0000256" key="3">
    <source>
        <dbReference type="ARBA" id="ARBA00022448"/>
    </source>
</evidence>
<feature type="transmembrane region" description="Helical" evidence="9">
    <location>
        <begin position="254"/>
        <end position="274"/>
    </location>
</feature>
<proteinExistence type="inferred from homology"/>
<evidence type="ECO:0000313" key="10">
    <source>
        <dbReference type="EMBL" id="PFH62487.1"/>
    </source>
</evidence>
<evidence type="ECO:0000256" key="9">
    <source>
        <dbReference type="SAM" id="Phobius"/>
    </source>
</evidence>
<feature type="transmembrane region" description="Helical" evidence="9">
    <location>
        <begin position="406"/>
        <end position="423"/>
    </location>
</feature>
<dbReference type="PANTHER" id="PTHR31806">
    <property type="entry name" value="PURINE-CYTOSINE PERMEASE FCY2-RELATED"/>
    <property type="match status" value="1"/>
</dbReference>
<feature type="transmembrane region" description="Helical" evidence="9">
    <location>
        <begin position="188"/>
        <end position="208"/>
    </location>
</feature>
<keyword evidence="6 7" id="KW-0472">Membrane</keyword>
<dbReference type="Gene3D" id="1.10.4160.10">
    <property type="entry name" value="Hydantoin permease"/>
    <property type="match status" value="1"/>
</dbReference>
<evidence type="ECO:0000256" key="5">
    <source>
        <dbReference type="ARBA" id="ARBA00022989"/>
    </source>
</evidence>
<keyword evidence="11" id="KW-1185">Reference proteome</keyword>
<evidence type="ECO:0000256" key="8">
    <source>
        <dbReference type="SAM" id="MobiDB-lite"/>
    </source>
</evidence>
<dbReference type="PANTHER" id="PTHR31806:SF5">
    <property type="entry name" value="PURINE-CYTOSINE PERMEASE FCY21"/>
    <property type="match status" value="1"/>
</dbReference>
<dbReference type="AlphaFoldDB" id="A0A2A9PNM4"/>
<feature type="transmembrane region" description="Helical" evidence="9">
    <location>
        <begin position="215"/>
        <end position="234"/>
    </location>
</feature>
<organism evidence="10 11">
    <name type="scientific">Ophiocordyceps unilateralis</name>
    <name type="common">Zombie-ant fungus</name>
    <name type="synonym">Torrubia unilateralis</name>
    <dbReference type="NCBI Taxonomy" id="268505"/>
    <lineage>
        <taxon>Eukaryota</taxon>
        <taxon>Fungi</taxon>
        <taxon>Dikarya</taxon>
        <taxon>Ascomycota</taxon>
        <taxon>Pezizomycotina</taxon>
        <taxon>Sordariomycetes</taxon>
        <taxon>Hypocreomycetidae</taxon>
        <taxon>Hypocreales</taxon>
        <taxon>Ophiocordycipitaceae</taxon>
        <taxon>Ophiocordyceps</taxon>
    </lineage>
</organism>
<evidence type="ECO:0000256" key="7">
    <source>
        <dbReference type="PIRNR" id="PIRNR002744"/>
    </source>
</evidence>
<name>A0A2A9PNM4_OPHUN</name>
<accession>A0A2A9PNM4</accession>
<keyword evidence="4 9" id="KW-0812">Transmembrane</keyword>
<dbReference type="InterPro" id="IPR026030">
    <property type="entry name" value="Pur-cyt_permease_Fcy2/21/22"/>
</dbReference>
<feature type="transmembrane region" description="Helical" evidence="9">
    <location>
        <begin position="341"/>
        <end position="366"/>
    </location>
</feature>
<sequence>MADDGLRGDETVEGKPAPRQVVGSGSLTGGGVDEAANPSSASSMQRLAKMLRASRVEENGVRPLRVDERDNTRFVSILTVWVSINSNILGITFGMLGPSVYGLGLGHSALVILFFGLLSTLAPAYLAVFGPKTGMRQMIQARYSFGRYLVSVPVLLNLATLTGFTVVICVVGGQCLAAVSDGGLTPNVGIVVIALLSLLVSFAGFAVLHLFESYAFLFALVSIAVTAGVGGHGLSRQSQPEHPPSARQLLNFGMIVAGYQVPWAAIASDLTTYFDPRVPSWRVFHYTYWGLLTPTVLLMGLGAAVAGAVPNNPDWQDRYSKNLVGGALAGMLSGAGGFGKFVLVVLSLTLLGNTCGTCYAITLNFQTLVPWLTAVPRPIFSVVITAIVIPVSMAAATSFLTSLENLVALIGYWSAAFVGIILAEHLVFRRGRFDAYDTAVWDSAARLPPGVAALAAGVLALGLVVPCMDQAWWTGSIARKTGDIGFEIAFVLSALLRSIQLSDIIQSIARA</sequence>
<dbReference type="STRING" id="268505.A0A2A9PNM4"/>
<feature type="transmembrane region" description="Helical" evidence="9">
    <location>
        <begin position="74"/>
        <end position="96"/>
    </location>
</feature>
<keyword evidence="5 9" id="KW-1133">Transmembrane helix</keyword>
<feature type="region of interest" description="Disordered" evidence="8">
    <location>
        <begin position="1"/>
        <end position="42"/>
    </location>
</feature>
<dbReference type="Proteomes" id="UP000037136">
    <property type="component" value="Unassembled WGS sequence"/>
</dbReference>
<feature type="transmembrane region" description="Helical" evidence="9">
    <location>
        <begin position="148"/>
        <end position="173"/>
    </location>
</feature>
<keyword evidence="3 7" id="KW-0813">Transport</keyword>
<dbReference type="PIRSF" id="PIRSF002744">
    <property type="entry name" value="Pur-cyt_permease"/>
    <property type="match status" value="1"/>
</dbReference>
<dbReference type="OrthoDB" id="2116389at2759"/>
<protein>
    <recommendedName>
        <fullName evidence="12">Purine-cytosine permease FCY22</fullName>
    </recommendedName>
</protein>
<dbReference type="GO" id="GO:0022857">
    <property type="term" value="F:transmembrane transporter activity"/>
    <property type="evidence" value="ECO:0007669"/>
    <property type="project" value="InterPro"/>
</dbReference>
<feature type="transmembrane region" description="Helical" evidence="9">
    <location>
        <begin position="108"/>
        <end position="128"/>
    </location>
</feature>
<dbReference type="GO" id="GO:0005886">
    <property type="term" value="C:plasma membrane"/>
    <property type="evidence" value="ECO:0007669"/>
    <property type="project" value="TreeGrafter"/>
</dbReference>
<comment type="similarity">
    <text evidence="2 7">Belongs to the purine-cytosine permease (2.A.39) family.</text>
</comment>